<proteinExistence type="predicted"/>
<gene>
    <name evidence="1" type="ORF">PILCRDRAFT_818857</name>
</gene>
<dbReference type="InParanoid" id="A0A0C3FW86"/>
<evidence type="ECO:0000313" key="1">
    <source>
        <dbReference type="EMBL" id="KIM83829.1"/>
    </source>
</evidence>
<dbReference type="EMBL" id="KN832989">
    <property type="protein sequence ID" value="KIM83829.1"/>
    <property type="molecule type" value="Genomic_DNA"/>
</dbReference>
<organism evidence="1 2">
    <name type="scientific">Piloderma croceum (strain F 1598)</name>
    <dbReference type="NCBI Taxonomy" id="765440"/>
    <lineage>
        <taxon>Eukaryota</taxon>
        <taxon>Fungi</taxon>
        <taxon>Dikarya</taxon>
        <taxon>Basidiomycota</taxon>
        <taxon>Agaricomycotina</taxon>
        <taxon>Agaricomycetes</taxon>
        <taxon>Agaricomycetidae</taxon>
        <taxon>Atheliales</taxon>
        <taxon>Atheliaceae</taxon>
        <taxon>Piloderma</taxon>
    </lineage>
</organism>
<dbReference type="Proteomes" id="UP000054166">
    <property type="component" value="Unassembled WGS sequence"/>
</dbReference>
<sequence>MGFEQVNDEDFIRFLSKEIAITRASVGTQTCRRNAGDAQCFRISTTLKDAKPPGYRKNSRG</sequence>
<reference evidence="1 2" key="1">
    <citation type="submission" date="2014-04" db="EMBL/GenBank/DDBJ databases">
        <authorList>
            <consortium name="DOE Joint Genome Institute"/>
            <person name="Kuo A."/>
            <person name="Tarkka M."/>
            <person name="Buscot F."/>
            <person name="Kohler A."/>
            <person name="Nagy L.G."/>
            <person name="Floudas D."/>
            <person name="Copeland A."/>
            <person name="Barry K.W."/>
            <person name="Cichocki N."/>
            <person name="Veneault-Fourrey C."/>
            <person name="LaButti K."/>
            <person name="Lindquist E.A."/>
            <person name="Lipzen A."/>
            <person name="Lundell T."/>
            <person name="Morin E."/>
            <person name="Murat C."/>
            <person name="Sun H."/>
            <person name="Tunlid A."/>
            <person name="Henrissat B."/>
            <person name="Grigoriev I.V."/>
            <person name="Hibbett D.S."/>
            <person name="Martin F."/>
            <person name="Nordberg H.P."/>
            <person name="Cantor M.N."/>
            <person name="Hua S.X."/>
        </authorList>
    </citation>
    <scope>NUCLEOTIDE SEQUENCE [LARGE SCALE GENOMIC DNA]</scope>
    <source>
        <strain evidence="1 2">F 1598</strain>
    </source>
</reference>
<reference evidence="2" key="2">
    <citation type="submission" date="2015-01" db="EMBL/GenBank/DDBJ databases">
        <title>Evolutionary Origins and Diversification of the Mycorrhizal Mutualists.</title>
        <authorList>
            <consortium name="DOE Joint Genome Institute"/>
            <consortium name="Mycorrhizal Genomics Consortium"/>
            <person name="Kohler A."/>
            <person name="Kuo A."/>
            <person name="Nagy L.G."/>
            <person name="Floudas D."/>
            <person name="Copeland A."/>
            <person name="Barry K.W."/>
            <person name="Cichocki N."/>
            <person name="Veneault-Fourrey C."/>
            <person name="LaButti K."/>
            <person name="Lindquist E.A."/>
            <person name="Lipzen A."/>
            <person name="Lundell T."/>
            <person name="Morin E."/>
            <person name="Murat C."/>
            <person name="Riley R."/>
            <person name="Ohm R."/>
            <person name="Sun H."/>
            <person name="Tunlid A."/>
            <person name="Henrissat B."/>
            <person name="Grigoriev I.V."/>
            <person name="Hibbett D.S."/>
            <person name="Martin F."/>
        </authorList>
    </citation>
    <scope>NUCLEOTIDE SEQUENCE [LARGE SCALE GENOMIC DNA]</scope>
    <source>
        <strain evidence="2">F 1598</strain>
    </source>
</reference>
<keyword evidence="2" id="KW-1185">Reference proteome</keyword>
<name>A0A0C3FW86_PILCF</name>
<dbReference type="HOGENOM" id="CLU_2923460_0_0_1"/>
<dbReference type="AlphaFoldDB" id="A0A0C3FW86"/>
<evidence type="ECO:0000313" key="2">
    <source>
        <dbReference type="Proteomes" id="UP000054166"/>
    </source>
</evidence>
<accession>A0A0C3FW86</accession>
<protein>
    <submittedName>
        <fullName evidence="1">Uncharacterized protein</fullName>
    </submittedName>
</protein>